<dbReference type="SUPFAM" id="SSF50729">
    <property type="entry name" value="PH domain-like"/>
    <property type="match status" value="1"/>
</dbReference>
<evidence type="ECO:0000313" key="4">
    <source>
        <dbReference type="RefSeq" id="XP_012944888.1"/>
    </source>
</evidence>
<keyword evidence="3" id="KW-1185">Reference proteome</keyword>
<name>A0ABM1AC50_APLCA</name>
<reference evidence="4" key="1">
    <citation type="submission" date="2025-08" db="UniProtKB">
        <authorList>
            <consortium name="RefSeq"/>
        </authorList>
    </citation>
    <scope>IDENTIFICATION</scope>
</reference>
<dbReference type="RefSeq" id="XP_012944888.1">
    <property type="nucleotide sequence ID" value="XM_013089434.2"/>
</dbReference>
<accession>A0ABM1AC50</accession>
<dbReference type="InterPro" id="IPR053945">
    <property type="entry name" value="PLCB1-4-like_EFh"/>
</dbReference>
<dbReference type="CDD" id="cd13361">
    <property type="entry name" value="PH_PLC_beta"/>
    <property type="match status" value="1"/>
</dbReference>
<evidence type="ECO:0000259" key="2">
    <source>
        <dbReference type="Pfam" id="PF22631"/>
    </source>
</evidence>
<organism evidence="3 4">
    <name type="scientific">Aplysia californica</name>
    <name type="common">California sea hare</name>
    <dbReference type="NCBI Taxonomy" id="6500"/>
    <lineage>
        <taxon>Eukaryota</taxon>
        <taxon>Metazoa</taxon>
        <taxon>Spiralia</taxon>
        <taxon>Lophotrochozoa</taxon>
        <taxon>Mollusca</taxon>
        <taxon>Gastropoda</taxon>
        <taxon>Heterobranchia</taxon>
        <taxon>Euthyneura</taxon>
        <taxon>Tectipleura</taxon>
        <taxon>Aplysiida</taxon>
        <taxon>Aplysioidea</taxon>
        <taxon>Aplysiidae</taxon>
        <taxon>Aplysia</taxon>
    </lineage>
</organism>
<dbReference type="Pfam" id="PF17787">
    <property type="entry name" value="PH_14"/>
    <property type="match status" value="1"/>
</dbReference>
<feature type="domain" description="PLC-beta PH" evidence="1">
    <location>
        <begin position="17"/>
        <end position="146"/>
    </location>
</feature>
<dbReference type="Gene3D" id="2.30.29.240">
    <property type="match status" value="1"/>
</dbReference>
<evidence type="ECO:0000313" key="3">
    <source>
        <dbReference type="Proteomes" id="UP000694888"/>
    </source>
</evidence>
<dbReference type="GeneID" id="106013509"/>
<sequence length="210" mass="23712">MAGAKPGVHQVQLKPITVPETLTKGNKFIMFNDNSTIGTPVTLKVDENGYILYWKDQNKEMDFLDISLIKDTRTGSQVKIPKDHKLKESLMIGKMDVPLEDKMITVVYGTDMVNMEYVHFVCAHMETAQEWAQELLDYSVNLLALNSCALTYLDKLFARFNLVLNAEGKVSMKNIVKHIASNRDDRKKVEKALEAVGFHAGKVSTCFCHL</sequence>
<proteinExistence type="predicted"/>
<dbReference type="Proteomes" id="UP000694888">
    <property type="component" value="Unplaced"/>
</dbReference>
<dbReference type="InterPro" id="IPR037862">
    <property type="entry name" value="PLC-beta_PH"/>
</dbReference>
<feature type="domain" description="Phosphoinositide phospholipase C beta 1-4-like EF-hand" evidence="2">
    <location>
        <begin position="153"/>
        <end position="203"/>
    </location>
</feature>
<gene>
    <name evidence="4" type="primary">LOC106013509</name>
</gene>
<dbReference type="Pfam" id="PF22631">
    <property type="entry name" value="PLCB1-4-like_EFh"/>
    <property type="match status" value="1"/>
</dbReference>
<evidence type="ECO:0000259" key="1">
    <source>
        <dbReference type="Pfam" id="PF17787"/>
    </source>
</evidence>
<protein>
    <submittedName>
        <fullName evidence="4">1-phosphatidylinositol 4,5-bisphosphate phosphodiesterase beta-1</fullName>
    </submittedName>
</protein>